<dbReference type="GO" id="GO:0016791">
    <property type="term" value="F:phosphatase activity"/>
    <property type="evidence" value="ECO:0007669"/>
    <property type="project" value="TreeGrafter"/>
</dbReference>
<dbReference type="PANTHER" id="PTHR11567:SF142">
    <property type="entry name" value="PHOSPHOGLYCERATE MUTASE-LIKE PROTEIN"/>
    <property type="match status" value="1"/>
</dbReference>
<dbReference type="OMA" id="YIFHRHG"/>
<dbReference type="AlphaFoldDB" id="C7YHI7"/>
<protein>
    <recommendedName>
        <fullName evidence="6">Acid phosphatase</fullName>
    </recommendedName>
</protein>
<evidence type="ECO:0008006" key="6">
    <source>
        <dbReference type="Google" id="ProtNLM"/>
    </source>
</evidence>
<dbReference type="GeneID" id="9674504"/>
<dbReference type="eggNOG" id="ENOG502R95P">
    <property type="taxonomic scope" value="Eukaryota"/>
</dbReference>
<dbReference type="KEGG" id="nhe:NECHADRAFT_90176"/>
<feature type="transmembrane region" description="Helical" evidence="2">
    <location>
        <begin position="423"/>
        <end position="447"/>
    </location>
</feature>
<feature type="compositionally biased region" description="Low complexity" evidence="1">
    <location>
        <begin position="395"/>
        <end position="407"/>
    </location>
</feature>
<evidence type="ECO:0000256" key="1">
    <source>
        <dbReference type="SAM" id="MobiDB-lite"/>
    </source>
</evidence>
<dbReference type="PANTHER" id="PTHR11567">
    <property type="entry name" value="ACID PHOSPHATASE-RELATED"/>
    <property type="match status" value="1"/>
</dbReference>
<dbReference type="HOGENOM" id="CLU_023111_1_0_1"/>
<evidence type="ECO:0000313" key="4">
    <source>
        <dbReference type="EMBL" id="EEU47918.1"/>
    </source>
</evidence>
<keyword evidence="2" id="KW-0812">Transmembrane</keyword>
<evidence type="ECO:0000256" key="2">
    <source>
        <dbReference type="SAM" id="Phobius"/>
    </source>
</evidence>
<keyword evidence="2" id="KW-0472">Membrane</keyword>
<dbReference type="Proteomes" id="UP000005206">
    <property type="component" value="Chromosome 1"/>
</dbReference>
<keyword evidence="2" id="KW-1133">Transmembrane helix</keyword>
<organism evidence="4 5">
    <name type="scientific">Fusarium vanettenii (strain ATCC MYA-4622 / CBS 123669 / FGSC 9596 / NRRL 45880 / 77-13-4)</name>
    <name type="common">Fusarium solani subsp. pisi</name>
    <dbReference type="NCBI Taxonomy" id="660122"/>
    <lineage>
        <taxon>Eukaryota</taxon>
        <taxon>Fungi</taxon>
        <taxon>Dikarya</taxon>
        <taxon>Ascomycota</taxon>
        <taxon>Pezizomycotina</taxon>
        <taxon>Sordariomycetes</taxon>
        <taxon>Hypocreomycetidae</taxon>
        <taxon>Hypocreales</taxon>
        <taxon>Nectriaceae</taxon>
        <taxon>Fusarium</taxon>
        <taxon>Fusarium solani species complex</taxon>
        <taxon>Fusarium vanettenii</taxon>
    </lineage>
</organism>
<evidence type="ECO:0000256" key="3">
    <source>
        <dbReference type="SAM" id="SignalP"/>
    </source>
</evidence>
<evidence type="ECO:0000313" key="5">
    <source>
        <dbReference type="Proteomes" id="UP000005206"/>
    </source>
</evidence>
<sequence length="470" mass="49930">MLTTLLPILLSIPSLAAAEDVLGLYVFHRHGDRTAKAWKPVNLTALGADEVHSSGEWYRDTYIEKDASRKIKGLSTDTAVLSQLDVTAPVDAVLQNSALVFLQGLYPPVKQVETLANGTKVEAPLSGYQYIPVNSVANAASAKDSENSAWLQGNSGCTNAEVSSNAYLSSTEYKASYQGSLDFYKDLLPVINGTYGEVNANFKNAYSIFDLINVARIHNSSIPSDNLLTKPTLNRLYNLASVHEWNLAYNKTDASRAVAGAVLAGQILESLEPLANGQKGHPKFNIQFGAYGTFMAFFGSAGLDKVSSDFLGICDYASSMAIELVTNATKPTVDDVKVRFYFANGTAAENTPKLFPLFGQKEETLSWKDFKTGMSKFAIEDDAEWCKLCGNSDGTCSGNSTSTSSSDSDSDSDSGSGNGISKAVAGVIGALVTLAVILGIELLAMLLGGLRLVKKSTLAAARSANGGVKA</sequence>
<dbReference type="SUPFAM" id="SSF53254">
    <property type="entry name" value="Phosphoglycerate mutase-like"/>
    <property type="match status" value="1"/>
</dbReference>
<dbReference type="InterPro" id="IPR029033">
    <property type="entry name" value="His_PPase_superfam"/>
</dbReference>
<feature type="region of interest" description="Disordered" evidence="1">
    <location>
        <begin position="395"/>
        <end position="415"/>
    </location>
</feature>
<dbReference type="InterPro" id="IPR050645">
    <property type="entry name" value="Histidine_acid_phosphatase"/>
</dbReference>
<name>C7YHI7_FUSV7</name>
<dbReference type="RefSeq" id="XP_003053631.1">
    <property type="nucleotide sequence ID" value="XM_003053585.1"/>
</dbReference>
<dbReference type="Gene3D" id="3.40.50.1240">
    <property type="entry name" value="Phosphoglycerate mutase-like"/>
    <property type="match status" value="1"/>
</dbReference>
<keyword evidence="3" id="KW-0732">Signal</keyword>
<accession>C7YHI7</accession>
<gene>
    <name evidence="4" type="ORF">NECHADRAFT_90176</name>
</gene>
<dbReference type="VEuPathDB" id="FungiDB:NECHADRAFT_90176"/>
<proteinExistence type="predicted"/>
<feature type="chain" id="PRO_5002988044" description="Acid phosphatase" evidence="3">
    <location>
        <begin position="19"/>
        <end position="470"/>
    </location>
</feature>
<dbReference type="InParanoid" id="C7YHI7"/>
<dbReference type="EMBL" id="GG698896">
    <property type="protein sequence ID" value="EEU47918.1"/>
    <property type="molecule type" value="Genomic_DNA"/>
</dbReference>
<dbReference type="OrthoDB" id="258392at2759"/>
<reference evidence="4 5" key="1">
    <citation type="journal article" date="2009" name="PLoS Genet.">
        <title>The genome of Nectria haematococca: contribution of supernumerary chromosomes to gene expansion.</title>
        <authorList>
            <person name="Coleman J.J."/>
            <person name="Rounsley S.D."/>
            <person name="Rodriguez-Carres M."/>
            <person name="Kuo A."/>
            <person name="Wasmann C.C."/>
            <person name="Grimwood J."/>
            <person name="Schmutz J."/>
            <person name="Taga M."/>
            <person name="White G.J."/>
            <person name="Zhou S."/>
            <person name="Schwartz D.C."/>
            <person name="Freitag M."/>
            <person name="Ma L.J."/>
            <person name="Danchin E.G."/>
            <person name="Henrissat B."/>
            <person name="Coutinho P.M."/>
            <person name="Nelson D.R."/>
            <person name="Straney D."/>
            <person name="Napoli C.A."/>
            <person name="Barker B.M."/>
            <person name="Gribskov M."/>
            <person name="Rep M."/>
            <person name="Kroken S."/>
            <person name="Molnar I."/>
            <person name="Rensing C."/>
            <person name="Kennell J.C."/>
            <person name="Zamora J."/>
            <person name="Farman M.L."/>
            <person name="Selker E.U."/>
            <person name="Salamov A."/>
            <person name="Shapiro H."/>
            <person name="Pangilinan J."/>
            <person name="Lindquist E."/>
            <person name="Lamers C."/>
            <person name="Grigoriev I.V."/>
            <person name="Geiser D.M."/>
            <person name="Covert S.F."/>
            <person name="Temporini E."/>
            <person name="Vanetten H.D."/>
        </authorList>
    </citation>
    <scope>NUCLEOTIDE SEQUENCE [LARGE SCALE GENOMIC DNA]</scope>
    <source>
        <strain evidence="5">ATCC MYA-4622 / CBS 123669 / FGSC 9596 / NRRL 45880 / 77-13-4</strain>
    </source>
</reference>
<keyword evidence="5" id="KW-1185">Reference proteome</keyword>
<feature type="signal peptide" evidence="3">
    <location>
        <begin position="1"/>
        <end position="18"/>
    </location>
</feature>